<evidence type="ECO:0000313" key="4">
    <source>
        <dbReference type="Proteomes" id="UP000023464"/>
    </source>
</evidence>
<organism evidence="3 4">
    <name type="scientific">Photorhabdus aegyptia</name>
    <dbReference type="NCBI Taxonomy" id="2805098"/>
    <lineage>
        <taxon>Bacteria</taxon>
        <taxon>Pseudomonadati</taxon>
        <taxon>Pseudomonadota</taxon>
        <taxon>Gammaproteobacteria</taxon>
        <taxon>Enterobacterales</taxon>
        <taxon>Morganellaceae</taxon>
        <taxon>Photorhabdus</taxon>
    </lineage>
</organism>
<comment type="caution">
    <text evidence="3">The sequence shown here is derived from an EMBL/GenBank/DDBJ whole genome shotgun (WGS) entry which is preliminary data.</text>
</comment>
<keyword evidence="4" id="KW-1185">Reference proteome</keyword>
<evidence type="ECO:0000256" key="1">
    <source>
        <dbReference type="HAMAP-Rule" id="MF_02018"/>
    </source>
</evidence>
<dbReference type="PATRIC" id="fig|1393736.3.peg.663"/>
<comment type="subunit">
    <text evidence="1">Interacts with PanD in the presence of CoA.</text>
</comment>
<dbReference type="InterPro" id="IPR032900">
    <property type="entry name" value="PanZ"/>
</dbReference>
<name>A0A022PML3_9GAMM</name>
<sequence>MKLTIEQLTVLSTQDTIDLKKIWPQQTPEQWQIYLKNGNKLFAARFNDRLLAAVKVTFNDQSGLLKDLCVREITRRRGVGLYLINEIKAQHPTVNQWKLSLEGFSDANEPTLKGFMSACGFYYDPKSSSYSS</sequence>
<dbReference type="Proteomes" id="UP000023464">
    <property type="component" value="Unassembled WGS sequence"/>
</dbReference>
<dbReference type="InterPro" id="IPR040448">
    <property type="entry name" value="PanZ_GNAT"/>
</dbReference>
<dbReference type="InterPro" id="IPR000182">
    <property type="entry name" value="GNAT_dom"/>
</dbReference>
<dbReference type="InterPro" id="IPR016181">
    <property type="entry name" value="Acyl_CoA_acyltransferase"/>
</dbReference>
<dbReference type="EMBL" id="JFGV01000007">
    <property type="protein sequence ID" value="EYU16749.1"/>
    <property type="molecule type" value="Genomic_DNA"/>
</dbReference>
<reference evidence="3 4" key="1">
    <citation type="submission" date="2014-03" db="EMBL/GenBank/DDBJ databases">
        <title>Draft Genome of Photorhabdus luminescens BA1, an Egyptian Isolate.</title>
        <authorList>
            <person name="Ghazal S."/>
            <person name="Hurst S.G.IV."/>
            <person name="Morris K."/>
            <person name="Thomas K."/>
            <person name="Tisa L.S."/>
        </authorList>
    </citation>
    <scope>NUCLEOTIDE SEQUENCE [LARGE SCALE GENOMIC DNA]</scope>
    <source>
        <strain evidence="3 4">BA1</strain>
    </source>
</reference>
<protein>
    <recommendedName>
        <fullName evidence="1">PanD regulatory factor</fullName>
    </recommendedName>
</protein>
<accession>A0A022PML3</accession>
<keyword evidence="3" id="KW-0808">Transferase</keyword>
<gene>
    <name evidence="1" type="primary">panZ</name>
    <name evidence="3" type="ORF">BA1DRAFT_00659</name>
</gene>
<feature type="binding site" evidence="1">
    <location>
        <begin position="74"/>
        <end position="81"/>
    </location>
    <ligand>
        <name>CoA</name>
        <dbReference type="ChEBI" id="CHEBI:57287"/>
    </ligand>
</feature>
<dbReference type="RefSeq" id="WP_036776024.1">
    <property type="nucleotide sequence ID" value="NZ_CAWLTM010000108.1"/>
</dbReference>
<dbReference type="HAMAP" id="MF_02018">
    <property type="entry name" value="PanZ_PanM"/>
    <property type="match status" value="1"/>
</dbReference>
<dbReference type="GO" id="GO:0031638">
    <property type="term" value="P:zymogen activation"/>
    <property type="evidence" value="ECO:0007669"/>
    <property type="project" value="InterPro"/>
</dbReference>
<dbReference type="AlphaFoldDB" id="A0A022PML3"/>
<comment type="similarity">
    <text evidence="1">Belongs to the PanZ/PanM family.</text>
</comment>
<dbReference type="SUPFAM" id="SSF55729">
    <property type="entry name" value="Acyl-CoA N-acyltransferases (Nat)"/>
    <property type="match status" value="1"/>
</dbReference>
<feature type="domain" description="N-acetyltransferase" evidence="2">
    <location>
        <begin position="3"/>
        <end position="132"/>
    </location>
</feature>
<dbReference type="NCBIfam" id="NF033213">
    <property type="entry name" value="matur_PanM"/>
    <property type="match status" value="1"/>
</dbReference>
<dbReference type="GO" id="GO:0015940">
    <property type="term" value="P:pantothenate biosynthetic process"/>
    <property type="evidence" value="ECO:0007669"/>
    <property type="project" value="UniProtKB-UniRule"/>
</dbReference>
<comment type="function">
    <text evidence="1">Controls both the activation and catalytic activity of PanD in a coenzyme A (CoA)-dependent fashion.</text>
</comment>
<proteinExistence type="inferred from homology"/>
<keyword evidence="1" id="KW-0566">Pantothenate biosynthesis</keyword>
<dbReference type="Pfam" id="PF12568">
    <property type="entry name" value="PanZ"/>
    <property type="match status" value="1"/>
</dbReference>
<dbReference type="Gene3D" id="3.40.630.30">
    <property type="match status" value="1"/>
</dbReference>
<evidence type="ECO:0000259" key="2">
    <source>
        <dbReference type="PROSITE" id="PS51186"/>
    </source>
</evidence>
<feature type="binding site" evidence="1">
    <location>
        <begin position="68"/>
        <end position="70"/>
    </location>
    <ligand>
        <name>CoA</name>
        <dbReference type="ChEBI" id="CHEBI:57287"/>
    </ligand>
</feature>
<dbReference type="PROSITE" id="PS51186">
    <property type="entry name" value="GNAT"/>
    <property type="match status" value="1"/>
</dbReference>
<evidence type="ECO:0000313" key="3">
    <source>
        <dbReference type="EMBL" id="EYU16749.1"/>
    </source>
</evidence>
<dbReference type="GO" id="GO:0016747">
    <property type="term" value="F:acyltransferase activity, transferring groups other than amino-acyl groups"/>
    <property type="evidence" value="ECO:0007669"/>
    <property type="project" value="InterPro"/>
</dbReference>